<dbReference type="PANTHER" id="PTHR33709:SF4">
    <property type="entry name" value="OS08G0230200 PROTEIN"/>
    <property type="match status" value="1"/>
</dbReference>
<feature type="compositionally biased region" description="Polar residues" evidence="1">
    <location>
        <begin position="159"/>
        <end position="168"/>
    </location>
</feature>
<evidence type="ECO:0008006" key="5">
    <source>
        <dbReference type="Google" id="ProtNLM"/>
    </source>
</evidence>
<feature type="transmembrane region" description="Helical" evidence="2">
    <location>
        <begin position="215"/>
        <end position="235"/>
    </location>
</feature>
<feature type="region of interest" description="Disordered" evidence="1">
    <location>
        <begin position="1"/>
        <end position="84"/>
    </location>
</feature>
<dbReference type="EMBL" id="NKQK01000020">
    <property type="protein sequence ID" value="PSS01570.1"/>
    <property type="molecule type" value="Genomic_DNA"/>
</dbReference>
<evidence type="ECO:0000256" key="1">
    <source>
        <dbReference type="SAM" id="MobiDB-lite"/>
    </source>
</evidence>
<evidence type="ECO:0000313" key="4">
    <source>
        <dbReference type="Proteomes" id="UP000241394"/>
    </source>
</evidence>
<sequence>MGSRFPSHQLSNGLYVSGRPEQPKERPPTMSSIAMPYTGGDIKKSGELGKMFDIPVDGSRRKSGPINNAPSRTASFGGAGSHSGQLMPNAVNRIGSASAAGVPGSASLKKTNSGPLNRHGEPMKKSSGPQAGVTSVSRQNSGPLTPVLPTTGLITSGPISSGPLNSSGAPRKASGQLDSTGSVKLHSASIVNNLAVTNLSQEEEYSFRKSFPKPILWAMVLLFVMGFIAGGFILGAVHNPILLVVVVVLFGAVAAVFTWNTCWGRKAITGFIARYPDAELRTARDGQFVKVSGRHVVDFYISDFQSGLRALVKTGYGAKVTPYVDESVIVDINQSNRDMSQEFIRWLGERNLSSDDRTMQLKEGYIKEGSTVSVMGVVQRNDNVLMIVPPPEPIPTGCQWAKCILPATLEGIVLRCEDTSKIDVIPV</sequence>
<dbReference type="InParanoid" id="A0A2R6Q3Y3"/>
<keyword evidence="2" id="KW-0812">Transmembrane</keyword>
<protein>
    <recommendedName>
        <fullName evidence="5">Ubiquitin-specific protease family C19-related protein</fullName>
    </recommendedName>
</protein>
<feature type="compositionally biased region" description="Low complexity" evidence="1">
    <location>
        <begin position="97"/>
        <end position="107"/>
    </location>
</feature>
<name>A0A2R6Q3Y3_ACTCC</name>
<comment type="caution">
    <text evidence="3">The sequence shown here is derived from an EMBL/GenBank/DDBJ whole genome shotgun (WGS) entry which is preliminary data.</text>
</comment>
<evidence type="ECO:0000256" key="2">
    <source>
        <dbReference type="SAM" id="Phobius"/>
    </source>
</evidence>
<reference evidence="4" key="2">
    <citation type="journal article" date="2018" name="BMC Genomics">
        <title>A manually annotated Actinidia chinensis var. chinensis (kiwifruit) genome highlights the challenges associated with draft genomes and gene prediction in plants.</title>
        <authorList>
            <person name="Pilkington S.M."/>
            <person name="Crowhurst R."/>
            <person name="Hilario E."/>
            <person name="Nardozza S."/>
            <person name="Fraser L."/>
            <person name="Peng Y."/>
            <person name="Gunaseelan K."/>
            <person name="Simpson R."/>
            <person name="Tahir J."/>
            <person name="Deroles S.C."/>
            <person name="Templeton K."/>
            <person name="Luo Z."/>
            <person name="Davy M."/>
            <person name="Cheng C."/>
            <person name="McNeilage M."/>
            <person name="Scaglione D."/>
            <person name="Liu Y."/>
            <person name="Zhang Q."/>
            <person name="Datson P."/>
            <person name="De Silva N."/>
            <person name="Gardiner S.E."/>
            <person name="Bassett H."/>
            <person name="Chagne D."/>
            <person name="McCallum J."/>
            <person name="Dzierzon H."/>
            <person name="Deng C."/>
            <person name="Wang Y.Y."/>
            <person name="Barron L."/>
            <person name="Manako K."/>
            <person name="Bowen J."/>
            <person name="Foster T.M."/>
            <person name="Erridge Z.A."/>
            <person name="Tiffin H."/>
            <person name="Waite C.N."/>
            <person name="Davies K.M."/>
            <person name="Grierson E.P."/>
            <person name="Laing W.A."/>
            <person name="Kirk R."/>
            <person name="Chen X."/>
            <person name="Wood M."/>
            <person name="Montefiori M."/>
            <person name="Brummell D.A."/>
            <person name="Schwinn K.E."/>
            <person name="Catanach A."/>
            <person name="Fullerton C."/>
            <person name="Li D."/>
            <person name="Meiyalaghan S."/>
            <person name="Nieuwenhuizen N."/>
            <person name="Read N."/>
            <person name="Prakash R."/>
            <person name="Hunter D."/>
            <person name="Zhang H."/>
            <person name="McKenzie M."/>
            <person name="Knabel M."/>
            <person name="Harris A."/>
            <person name="Allan A.C."/>
            <person name="Gleave A."/>
            <person name="Chen A."/>
            <person name="Janssen B.J."/>
            <person name="Plunkett B."/>
            <person name="Ampomah-Dwamena C."/>
            <person name="Voogd C."/>
            <person name="Leif D."/>
            <person name="Lafferty D."/>
            <person name="Souleyre E.J.F."/>
            <person name="Varkonyi-Gasic E."/>
            <person name="Gambi F."/>
            <person name="Hanley J."/>
            <person name="Yao J.L."/>
            <person name="Cheung J."/>
            <person name="David K.M."/>
            <person name="Warren B."/>
            <person name="Marsh K."/>
            <person name="Snowden K.C."/>
            <person name="Lin-Wang K."/>
            <person name="Brian L."/>
            <person name="Martinez-Sanchez M."/>
            <person name="Wang M."/>
            <person name="Ileperuma N."/>
            <person name="Macnee N."/>
            <person name="Campin R."/>
            <person name="McAtee P."/>
            <person name="Drummond R.S.M."/>
            <person name="Espley R.V."/>
            <person name="Ireland H.S."/>
            <person name="Wu R."/>
            <person name="Atkinson R.G."/>
            <person name="Karunairetnam S."/>
            <person name="Bulley S."/>
            <person name="Chunkath S."/>
            <person name="Hanley Z."/>
            <person name="Storey R."/>
            <person name="Thrimawithana A.H."/>
            <person name="Thomson S."/>
            <person name="David C."/>
            <person name="Testolin R."/>
            <person name="Huang H."/>
            <person name="Hellens R.P."/>
            <person name="Schaffer R.J."/>
        </authorList>
    </citation>
    <scope>NUCLEOTIDE SEQUENCE [LARGE SCALE GENOMIC DNA]</scope>
    <source>
        <strain evidence="4">cv. Red5</strain>
    </source>
</reference>
<keyword evidence="2" id="KW-1133">Transmembrane helix</keyword>
<dbReference type="OMA" id="NACWARR"/>
<feature type="compositionally biased region" description="Polar residues" evidence="1">
    <location>
        <begin position="127"/>
        <end position="143"/>
    </location>
</feature>
<feature type="compositionally biased region" description="Polar residues" evidence="1">
    <location>
        <begin position="1"/>
        <end position="14"/>
    </location>
</feature>
<reference evidence="3 4" key="1">
    <citation type="submission" date="2017-07" db="EMBL/GenBank/DDBJ databases">
        <title>An improved, manually edited Actinidia chinensis var. chinensis (kiwifruit) genome highlights the challenges associated with draft genomes and gene prediction in plants.</title>
        <authorList>
            <person name="Pilkington S."/>
            <person name="Crowhurst R."/>
            <person name="Hilario E."/>
            <person name="Nardozza S."/>
            <person name="Fraser L."/>
            <person name="Peng Y."/>
            <person name="Gunaseelan K."/>
            <person name="Simpson R."/>
            <person name="Tahir J."/>
            <person name="Deroles S."/>
            <person name="Templeton K."/>
            <person name="Luo Z."/>
            <person name="Davy M."/>
            <person name="Cheng C."/>
            <person name="Mcneilage M."/>
            <person name="Scaglione D."/>
            <person name="Liu Y."/>
            <person name="Zhang Q."/>
            <person name="Datson P."/>
            <person name="De Silva N."/>
            <person name="Gardiner S."/>
            <person name="Bassett H."/>
            <person name="Chagne D."/>
            <person name="Mccallum J."/>
            <person name="Dzierzon H."/>
            <person name="Deng C."/>
            <person name="Wang Y.-Y."/>
            <person name="Barron N."/>
            <person name="Manako K."/>
            <person name="Bowen J."/>
            <person name="Foster T."/>
            <person name="Erridge Z."/>
            <person name="Tiffin H."/>
            <person name="Waite C."/>
            <person name="Davies K."/>
            <person name="Grierson E."/>
            <person name="Laing W."/>
            <person name="Kirk R."/>
            <person name="Chen X."/>
            <person name="Wood M."/>
            <person name="Montefiori M."/>
            <person name="Brummell D."/>
            <person name="Schwinn K."/>
            <person name="Catanach A."/>
            <person name="Fullerton C."/>
            <person name="Li D."/>
            <person name="Meiyalaghan S."/>
            <person name="Nieuwenhuizen N."/>
            <person name="Read N."/>
            <person name="Prakash R."/>
            <person name="Hunter D."/>
            <person name="Zhang H."/>
            <person name="Mckenzie M."/>
            <person name="Knabel M."/>
            <person name="Harris A."/>
            <person name="Allan A."/>
            <person name="Chen A."/>
            <person name="Janssen B."/>
            <person name="Plunkett B."/>
            <person name="Dwamena C."/>
            <person name="Voogd C."/>
            <person name="Leif D."/>
            <person name="Lafferty D."/>
            <person name="Souleyre E."/>
            <person name="Varkonyi-Gasic E."/>
            <person name="Gambi F."/>
            <person name="Hanley J."/>
            <person name="Yao J.-L."/>
            <person name="Cheung J."/>
            <person name="David K."/>
            <person name="Warren B."/>
            <person name="Marsh K."/>
            <person name="Snowden K."/>
            <person name="Lin-Wang K."/>
            <person name="Brian L."/>
            <person name="Martinez-Sanchez M."/>
            <person name="Wang M."/>
            <person name="Ileperuma N."/>
            <person name="Macnee N."/>
            <person name="Campin R."/>
            <person name="Mcatee P."/>
            <person name="Drummond R."/>
            <person name="Espley R."/>
            <person name="Ireland H."/>
            <person name="Wu R."/>
            <person name="Atkinson R."/>
            <person name="Karunairetnam S."/>
            <person name="Bulley S."/>
            <person name="Chunkath S."/>
            <person name="Hanley Z."/>
            <person name="Storey R."/>
            <person name="Thrimawithana A."/>
            <person name="Thomson S."/>
            <person name="David C."/>
            <person name="Testolin R."/>
        </authorList>
    </citation>
    <scope>NUCLEOTIDE SEQUENCE [LARGE SCALE GENOMIC DNA]</scope>
    <source>
        <strain evidence="4">cv. Red5</strain>
        <tissue evidence="3">Young leaf</tissue>
    </source>
</reference>
<dbReference type="InterPro" id="IPR040339">
    <property type="entry name" value="At1g16860-like"/>
</dbReference>
<dbReference type="OrthoDB" id="1899156at2759"/>
<dbReference type="PANTHER" id="PTHR33709">
    <property type="entry name" value="OSJNBA0035M09.9 PROTEIN"/>
    <property type="match status" value="1"/>
</dbReference>
<keyword evidence="2" id="KW-0472">Membrane</keyword>
<keyword evidence="4" id="KW-1185">Reference proteome</keyword>
<evidence type="ECO:0000313" key="3">
    <source>
        <dbReference type="EMBL" id="PSS01570.1"/>
    </source>
</evidence>
<dbReference type="Gramene" id="PSS01570">
    <property type="protein sequence ID" value="PSS01570"/>
    <property type="gene ID" value="CEY00_Acc22926"/>
</dbReference>
<feature type="transmembrane region" description="Helical" evidence="2">
    <location>
        <begin position="241"/>
        <end position="259"/>
    </location>
</feature>
<feature type="compositionally biased region" description="Polar residues" evidence="1">
    <location>
        <begin position="65"/>
        <end position="74"/>
    </location>
</feature>
<organism evidence="3 4">
    <name type="scientific">Actinidia chinensis var. chinensis</name>
    <name type="common">Chinese soft-hair kiwi</name>
    <dbReference type="NCBI Taxonomy" id="1590841"/>
    <lineage>
        <taxon>Eukaryota</taxon>
        <taxon>Viridiplantae</taxon>
        <taxon>Streptophyta</taxon>
        <taxon>Embryophyta</taxon>
        <taxon>Tracheophyta</taxon>
        <taxon>Spermatophyta</taxon>
        <taxon>Magnoliopsida</taxon>
        <taxon>eudicotyledons</taxon>
        <taxon>Gunneridae</taxon>
        <taxon>Pentapetalae</taxon>
        <taxon>asterids</taxon>
        <taxon>Ericales</taxon>
        <taxon>Actinidiaceae</taxon>
        <taxon>Actinidia</taxon>
    </lineage>
</organism>
<accession>A0A2R6Q3Y3</accession>
<dbReference type="STRING" id="1590841.A0A2R6Q3Y3"/>
<dbReference type="Proteomes" id="UP000241394">
    <property type="component" value="Chromosome LG20"/>
</dbReference>
<feature type="region of interest" description="Disordered" evidence="1">
    <location>
        <begin position="159"/>
        <end position="178"/>
    </location>
</feature>
<proteinExistence type="predicted"/>
<dbReference type="AlphaFoldDB" id="A0A2R6Q3Y3"/>
<gene>
    <name evidence="3" type="ORF">CEY00_Acc22926</name>
</gene>
<feature type="region of interest" description="Disordered" evidence="1">
    <location>
        <begin position="97"/>
        <end position="145"/>
    </location>
</feature>